<dbReference type="InterPro" id="IPR022798">
    <property type="entry name" value="BcsD_bac"/>
</dbReference>
<evidence type="ECO:0000313" key="2">
    <source>
        <dbReference type="Proteomes" id="UP000251197"/>
    </source>
</evidence>
<proteinExistence type="predicted"/>
<dbReference type="InterPro" id="IPR038470">
    <property type="entry name" value="Cellsynth_D_sf"/>
</dbReference>
<organism evidence="1 2">
    <name type="scientific">Cedecea neteri</name>
    <dbReference type="NCBI Taxonomy" id="158822"/>
    <lineage>
        <taxon>Bacteria</taxon>
        <taxon>Pseudomonadati</taxon>
        <taxon>Pseudomonadota</taxon>
        <taxon>Gammaproteobacteria</taxon>
        <taxon>Enterobacterales</taxon>
        <taxon>Enterobacteriaceae</taxon>
        <taxon>Cedecea</taxon>
    </lineage>
</organism>
<evidence type="ECO:0000313" key="1">
    <source>
        <dbReference type="EMBL" id="SQA98659.1"/>
    </source>
</evidence>
<dbReference type="AlphaFoldDB" id="A0A2X2VAP3"/>
<name>A0A2X2VAP3_9ENTR</name>
<sequence length="156" mass="17862">MMQEKQLLHYFQAQQTPPGWFDLLNIMIEGMVSNAGYHDSRPFLNQMGEELADRYPLPIAATVGELEQQMNSQLARFNWGYVDIEASEKMMIIHHQALPLPGESRQQQSWSQAFSAVLEGLYARWLLAQGGQPHVALWQEPSPNASTVNFRYQNRA</sequence>
<dbReference type="Gene3D" id="3.30.70.2590">
    <property type="match status" value="1"/>
</dbReference>
<accession>A0A2X2VAP3</accession>
<reference evidence="1 2" key="1">
    <citation type="submission" date="2018-06" db="EMBL/GenBank/DDBJ databases">
        <authorList>
            <consortium name="Pathogen Informatics"/>
            <person name="Doyle S."/>
        </authorList>
    </citation>
    <scope>NUCLEOTIDE SEQUENCE [LARGE SCALE GENOMIC DNA]</scope>
    <source>
        <strain evidence="1 2">NCTC12120</strain>
    </source>
</reference>
<protein>
    <submittedName>
        <fullName evidence="1">Cellulose synthase operon protein D</fullName>
    </submittedName>
</protein>
<dbReference type="Pfam" id="PF03500">
    <property type="entry name" value="Cellsynth_D"/>
    <property type="match status" value="1"/>
</dbReference>
<dbReference type="EMBL" id="UAVU01000003">
    <property type="protein sequence ID" value="SQA98659.1"/>
    <property type="molecule type" value="Genomic_DNA"/>
</dbReference>
<dbReference type="Proteomes" id="UP000251197">
    <property type="component" value="Unassembled WGS sequence"/>
</dbReference>
<gene>
    <name evidence="1" type="primary">acsD</name>
    <name evidence="1" type="ORF">NCTC12120_02555</name>
</gene>
<dbReference type="GO" id="GO:0030244">
    <property type="term" value="P:cellulose biosynthetic process"/>
    <property type="evidence" value="ECO:0007669"/>
    <property type="project" value="InterPro"/>
</dbReference>